<evidence type="ECO:0000313" key="3">
    <source>
        <dbReference type="EMBL" id="MBO2464812.1"/>
    </source>
</evidence>
<proteinExistence type="predicted"/>
<comment type="caution">
    <text evidence="3">The sequence shown here is derived from an EMBL/GenBank/DDBJ whole genome shotgun (WGS) entry which is preliminary data.</text>
</comment>
<name>A0ABS3S737_9ACTN</name>
<keyword evidence="4" id="KW-1185">Reference proteome</keyword>
<evidence type="ECO:0000313" key="4">
    <source>
        <dbReference type="Proteomes" id="UP000680206"/>
    </source>
</evidence>
<feature type="transmembrane region" description="Helical" evidence="1">
    <location>
        <begin position="56"/>
        <end position="75"/>
    </location>
</feature>
<dbReference type="InterPro" id="IPR021994">
    <property type="entry name" value="DUF3592"/>
</dbReference>
<keyword evidence="1" id="KW-0472">Membrane</keyword>
<protein>
    <submittedName>
        <fullName evidence="3">DUF3592 domain-containing protein</fullName>
    </submittedName>
</protein>
<reference evidence="3 4" key="1">
    <citation type="submission" date="2021-03" db="EMBL/GenBank/DDBJ databases">
        <title>Actinomadura violae sp. nov., isolated from lichen in Thailand.</title>
        <authorList>
            <person name="Kanchanasin P."/>
            <person name="Saeng-In P."/>
            <person name="Phongsopitanun W."/>
            <person name="Yuki M."/>
            <person name="Kudo T."/>
            <person name="Ohkuma M."/>
            <person name="Tanasupawat S."/>
        </authorList>
    </citation>
    <scope>NUCLEOTIDE SEQUENCE [LARGE SCALE GENOMIC DNA]</scope>
    <source>
        <strain evidence="3 4">LCR2-06</strain>
    </source>
</reference>
<keyword evidence="1" id="KW-0812">Transmembrane</keyword>
<evidence type="ECO:0000256" key="1">
    <source>
        <dbReference type="SAM" id="Phobius"/>
    </source>
</evidence>
<gene>
    <name evidence="3" type="ORF">J4709_45320</name>
</gene>
<dbReference type="EMBL" id="JAGEPF010000038">
    <property type="protein sequence ID" value="MBO2464812.1"/>
    <property type="molecule type" value="Genomic_DNA"/>
</dbReference>
<accession>A0ABS3S737</accession>
<keyword evidence="1" id="KW-1133">Transmembrane helix</keyword>
<dbReference type="Proteomes" id="UP000680206">
    <property type="component" value="Unassembled WGS sequence"/>
</dbReference>
<dbReference type="Pfam" id="PF12158">
    <property type="entry name" value="DUF3592"/>
    <property type="match status" value="1"/>
</dbReference>
<evidence type="ECO:0000259" key="2">
    <source>
        <dbReference type="Pfam" id="PF12158"/>
    </source>
</evidence>
<organism evidence="3 4">
    <name type="scientific">Actinomadura violacea</name>
    <dbReference type="NCBI Taxonomy" id="2819934"/>
    <lineage>
        <taxon>Bacteria</taxon>
        <taxon>Bacillati</taxon>
        <taxon>Actinomycetota</taxon>
        <taxon>Actinomycetes</taxon>
        <taxon>Streptosporangiales</taxon>
        <taxon>Thermomonosporaceae</taxon>
        <taxon>Actinomadura</taxon>
    </lineage>
</organism>
<feature type="domain" description="DUF3592" evidence="2">
    <location>
        <begin position="3"/>
        <end position="47"/>
    </location>
</feature>
<sequence>MLEFRTADGREIRTRTDVGGWFPRREGREVPVLYDPEDPEQVRIDDFRGRGNFDDLFFAVGGAAFAVIGLSALGWL</sequence>